<proteinExistence type="predicted"/>
<evidence type="ECO:0000313" key="4">
    <source>
        <dbReference type="Proteomes" id="UP000288892"/>
    </source>
</evidence>
<dbReference type="EMBL" id="MTKS01000049">
    <property type="protein sequence ID" value="RWX52026.1"/>
    <property type="molecule type" value="Genomic_DNA"/>
</dbReference>
<dbReference type="Proteomes" id="UP000288892">
    <property type="component" value="Unassembled WGS sequence"/>
</dbReference>
<accession>A0A444JG02</accession>
<dbReference type="PANTHER" id="PTHR32305:SF15">
    <property type="entry name" value="PROTEIN RHSA-RELATED"/>
    <property type="match status" value="1"/>
</dbReference>
<evidence type="ECO:0000259" key="2">
    <source>
        <dbReference type="Pfam" id="PF25023"/>
    </source>
</evidence>
<evidence type="ECO:0000313" key="3">
    <source>
        <dbReference type="EMBL" id="RWX52026.1"/>
    </source>
</evidence>
<feature type="domain" description="Teneurin-like YD-shell" evidence="2">
    <location>
        <begin position="5"/>
        <end position="132"/>
    </location>
</feature>
<dbReference type="InterPro" id="IPR022385">
    <property type="entry name" value="Rhs_assc_core"/>
</dbReference>
<keyword evidence="1" id="KW-0677">Repeat</keyword>
<reference evidence="3 4" key="1">
    <citation type="submission" date="2017-01" db="EMBL/GenBank/DDBJ databases">
        <title>The cable genome- insights into the physiology and evolution of filamentous bacteria capable of sulfide oxidation via long distance electron transfer.</title>
        <authorList>
            <person name="Schreiber L."/>
            <person name="Bjerg J.T."/>
            <person name="Boggild A."/>
            <person name="Van De Vossenberg J."/>
            <person name="Meysman F."/>
            <person name="Nielsen L.P."/>
            <person name="Schramm A."/>
            <person name="Kjeldsen K.U."/>
        </authorList>
    </citation>
    <scope>NUCLEOTIDE SEQUENCE [LARGE SCALE GENOMIC DNA]</scope>
    <source>
        <strain evidence="3">A5</strain>
    </source>
</reference>
<dbReference type="PANTHER" id="PTHR32305">
    <property type="match status" value="1"/>
</dbReference>
<organism evidence="3 4">
    <name type="scientific">Candidatus Electrothrix marina</name>
    <dbReference type="NCBI Taxonomy" id="1859130"/>
    <lineage>
        <taxon>Bacteria</taxon>
        <taxon>Pseudomonadati</taxon>
        <taxon>Thermodesulfobacteriota</taxon>
        <taxon>Desulfobulbia</taxon>
        <taxon>Desulfobulbales</taxon>
        <taxon>Desulfobulbaceae</taxon>
        <taxon>Candidatus Electrothrix</taxon>
    </lineage>
</organism>
<protein>
    <submittedName>
        <fullName evidence="3">RHS repeat-associated core domain-containing protein</fullName>
    </submittedName>
</protein>
<gene>
    <name evidence="3" type="ORF">VU01_10495</name>
</gene>
<dbReference type="InterPro" id="IPR050708">
    <property type="entry name" value="T6SS_VgrG/RHS"/>
</dbReference>
<keyword evidence="4" id="KW-1185">Reference proteome</keyword>
<dbReference type="NCBIfam" id="TIGR03696">
    <property type="entry name" value="Rhs_assc_core"/>
    <property type="match status" value="1"/>
</dbReference>
<dbReference type="Pfam" id="PF25023">
    <property type="entry name" value="TEN_YD-shell"/>
    <property type="match status" value="1"/>
</dbReference>
<evidence type="ECO:0000256" key="1">
    <source>
        <dbReference type="ARBA" id="ARBA00022737"/>
    </source>
</evidence>
<comment type="caution">
    <text evidence="3">The sequence shown here is derived from an EMBL/GenBank/DDBJ whole genome shotgun (WGS) entry which is preliminary data.</text>
</comment>
<dbReference type="InterPro" id="IPR056823">
    <property type="entry name" value="TEN-like_YD-shell"/>
</dbReference>
<dbReference type="Gene3D" id="2.180.10.10">
    <property type="entry name" value="RHS repeat-associated core"/>
    <property type="match status" value="1"/>
</dbReference>
<dbReference type="PRINTS" id="PR00394">
    <property type="entry name" value="RHSPROTEIN"/>
</dbReference>
<dbReference type="AlphaFoldDB" id="A0A444JG02"/>
<sequence>MFGVKKNVSGTTTHFHYNLQGRLIAETAGDGTPFRDYIYQNGNLVALKLYGTQAGVYYVISDHLGTPQQIVDSAGTVVWKAAFLPFGKAQVLTETVSNNIRFPGQYFDAETGLHYNWNRYYDPDTGRYLTPDPIGLDGGLNLYAYVAGDPVNGLDPTGLFLGSGIAKVAGKIAGKTAQESAIVGKAADSAIGVGIEAAGGIDLPNAIGYTSDGLQAIGGAQSIGLGSGIAAYSSVPSAVPLVLAGLGGAELGFAFNNFYKRYRGQSLGGDIYDWLHTTDPCD</sequence>
<name>A0A444JG02_9BACT</name>